<dbReference type="GO" id="GO:0070681">
    <property type="term" value="P:glutaminyl-tRNAGln biosynthesis via transamidation"/>
    <property type="evidence" value="ECO:0007669"/>
    <property type="project" value="UniProtKB-UniRule"/>
</dbReference>
<keyword evidence="2 7" id="KW-0436">Ligase</keyword>
<dbReference type="EC" id="6.3.5.7" evidence="7"/>
<dbReference type="SUPFAM" id="SSF75304">
    <property type="entry name" value="Amidase signature (AS) enzymes"/>
    <property type="match status" value="1"/>
</dbReference>
<keyword evidence="7" id="KW-0496">Mitochondrion</keyword>
<dbReference type="GO" id="GO:0030956">
    <property type="term" value="C:glutamyl-tRNA(Gln) amidotransferase complex"/>
    <property type="evidence" value="ECO:0007669"/>
    <property type="project" value="UniProtKB-UniRule"/>
</dbReference>
<feature type="active site" description="Charge relay system" evidence="7">
    <location>
        <position position="161"/>
    </location>
</feature>
<evidence type="ECO:0000313" key="10">
    <source>
        <dbReference type="Proteomes" id="UP000018144"/>
    </source>
</evidence>
<dbReference type="InterPro" id="IPR036928">
    <property type="entry name" value="AS_sf"/>
</dbReference>
<dbReference type="GO" id="GO:0032543">
    <property type="term" value="P:mitochondrial translation"/>
    <property type="evidence" value="ECO:0007669"/>
    <property type="project" value="UniProtKB-UniRule"/>
</dbReference>
<keyword evidence="5 7" id="KW-0648">Protein biosynthesis</keyword>
<dbReference type="InterPro" id="IPR020556">
    <property type="entry name" value="Amidase_CS"/>
</dbReference>
<dbReference type="EMBL" id="HF935268">
    <property type="protein sequence ID" value="CCX05729.1"/>
    <property type="molecule type" value="Genomic_DNA"/>
</dbReference>
<evidence type="ECO:0000256" key="6">
    <source>
        <dbReference type="ARBA" id="ARBA00047407"/>
    </source>
</evidence>
<feature type="active site" description="Charge relay system" evidence="7">
    <location>
        <position position="81"/>
    </location>
</feature>
<dbReference type="OrthoDB" id="421993at2759"/>
<dbReference type="Proteomes" id="UP000018144">
    <property type="component" value="Unassembled WGS sequence"/>
</dbReference>
<dbReference type="InterPro" id="IPR000120">
    <property type="entry name" value="Amidase"/>
</dbReference>
<dbReference type="AlphaFoldDB" id="U4L0Y9"/>
<evidence type="ECO:0000259" key="8">
    <source>
        <dbReference type="Pfam" id="PF01425"/>
    </source>
</evidence>
<dbReference type="STRING" id="1076935.U4L0Y9"/>
<dbReference type="GO" id="GO:0005524">
    <property type="term" value="F:ATP binding"/>
    <property type="evidence" value="ECO:0007669"/>
    <property type="project" value="UniProtKB-KW"/>
</dbReference>
<sequence length="534" mass="58407">MLPTLRRCAAASKIIKHCGWKEGPIDAATNALVNIRLNEHLNAFTNLQKEEVILSEAKKAQERAFKRELKHALDGRLIAIKDNIATIDLPTTCASYMLKDYQSPFDATVVERLRDKGAIVVGKTNMDEFGMGSHSTFSPFGPVSKPGTTPLESLAYSAGGSSGGSAAAVAAGMCDIALGTDTGGSVRLPASYCGLVGFKPSYGMLSRWGVVAYANSLDTVGIIANHSNDVKAVWKVLNFPDKLDPTCVETGTRMRVGRMIEDFHRVRRDTRKDGRFRIGVPMEYNVEEMAEGTRKLWDATLEYLAQWGCEIVPISLPHTRHALPAYYILAPAEASSNLARYDGIRYGTRHEQDRDGETLFAPTRAAGFGDEVRRRILLGTYSLSSEAMGNYFVQAQKVRRLVQKDFDSVFAMPNGLDCDGETKWEDRPWNSKGVDVIVCPTALGESPKLEDVNKMSQTERYAGDVLTVPASLAGLPAVSMPVSKKVGMQVIGQWGDEKGMWEVAVMLEKMRKGEVGAQLADEAEAALNGVERVD</sequence>
<organism evidence="9 10">
    <name type="scientific">Pyronema omphalodes (strain CBS 100304)</name>
    <name type="common">Pyronema confluens</name>
    <dbReference type="NCBI Taxonomy" id="1076935"/>
    <lineage>
        <taxon>Eukaryota</taxon>
        <taxon>Fungi</taxon>
        <taxon>Dikarya</taxon>
        <taxon>Ascomycota</taxon>
        <taxon>Pezizomycotina</taxon>
        <taxon>Pezizomycetes</taxon>
        <taxon>Pezizales</taxon>
        <taxon>Pyronemataceae</taxon>
        <taxon>Pyronema</taxon>
    </lineage>
</organism>
<evidence type="ECO:0000256" key="7">
    <source>
        <dbReference type="HAMAP-Rule" id="MF_03150"/>
    </source>
</evidence>
<dbReference type="Gene3D" id="3.90.1300.10">
    <property type="entry name" value="Amidase signature (AS) domain"/>
    <property type="match status" value="1"/>
</dbReference>
<gene>
    <name evidence="9" type="ORF">PCON_05316</name>
</gene>
<dbReference type="eggNOG" id="KOG1211">
    <property type="taxonomic scope" value="Eukaryota"/>
</dbReference>
<evidence type="ECO:0000256" key="5">
    <source>
        <dbReference type="ARBA" id="ARBA00022917"/>
    </source>
</evidence>
<feature type="domain" description="Amidase" evidence="8">
    <location>
        <begin position="36"/>
        <end position="498"/>
    </location>
</feature>
<dbReference type="PANTHER" id="PTHR11895:SF7">
    <property type="entry name" value="GLUTAMYL-TRNA(GLN) AMIDOTRANSFERASE SUBUNIT A, MITOCHONDRIAL"/>
    <property type="match status" value="1"/>
</dbReference>
<dbReference type="GO" id="GO:0005739">
    <property type="term" value="C:mitochondrion"/>
    <property type="evidence" value="ECO:0007669"/>
    <property type="project" value="UniProtKB-SubCell"/>
</dbReference>
<evidence type="ECO:0000256" key="3">
    <source>
        <dbReference type="ARBA" id="ARBA00022741"/>
    </source>
</evidence>
<proteinExistence type="inferred from homology"/>
<dbReference type="PROSITE" id="PS00571">
    <property type="entry name" value="AMIDASES"/>
    <property type="match status" value="1"/>
</dbReference>
<evidence type="ECO:0000256" key="4">
    <source>
        <dbReference type="ARBA" id="ARBA00022840"/>
    </source>
</evidence>
<reference evidence="9 10" key="1">
    <citation type="journal article" date="2013" name="PLoS Genet.">
        <title>The genome and development-dependent transcriptomes of Pyronema confluens: a window into fungal evolution.</title>
        <authorList>
            <person name="Traeger S."/>
            <person name="Altegoer F."/>
            <person name="Freitag M."/>
            <person name="Gabaldon T."/>
            <person name="Kempken F."/>
            <person name="Kumar A."/>
            <person name="Marcet-Houben M."/>
            <person name="Poggeler S."/>
            <person name="Stajich J.E."/>
            <person name="Nowrousian M."/>
        </authorList>
    </citation>
    <scope>NUCLEOTIDE SEQUENCE [LARGE SCALE GENOMIC DNA]</scope>
    <source>
        <strain evidence="10">CBS 100304</strain>
        <tissue evidence="9">Vegetative mycelium</tissue>
    </source>
</reference>
<keyword evidence="3 7" id="KW-0547">Nucleotide-binding</keyword>
<name>U4L0Y9_PYROM</name>
<dbReference type="OMA" id="QPASYCG"/>
<dbReference type="Pfam" id="PF01425">
    <property type="entry name" value="Amidase"/>
    <property type="match status" value="1"/>
</dbReference>
<comment type="similarity">
    <text evidence="1 7">Belongs to the amidase family. GatA subfamily.</text>
</comment>
<dbReference type="InterPro" id="IPR023631">
    <property type="entry name" value="Amidase_dom"/>
</dbReference>
<comment type="catalytic activity">
    <reaction evidence="6 7">
        <text>L-glutamyl-tRNA(Gln) + L-glutamine + ATP + H2O = L-glutaminyl-tRNA(Gln) + L-glutamate + ADP + phosphate + H(+)</text>
        <dbReference type="Rhea" id="RHEA:17521"/>
        <dbReference type="Rhea" id="RHEA-COMP:9681"/>
        <dbReference type="Rhea" id="RHEA-COMP:9684"/>
        <dbReference type="ChEBI" id="CHEBI:15377"/>
        <dbReference type="ChEBI" id="CHEBI:15378"/>
        <dbReference type="ChEBI" id="CHEBI:29985"/>
        <dbReference type="ChEBI" id="CHEBI:30616"/>
        <dbReference type="ChEBI" id="CHEBI:43474"/>
        <dbReference type="ChEBI" id="CHEBI:58359"/>
        <dbReference type="ChEBI" id="CHEBI:78520"/>
        <dbReference type="ChEBI" id="CHEBI:78521"/>
        <dbReference type="ChEBI" id="CHEBI:456216"/>
        <dbReference type="EC" id="6.3.5.7"/>
    </reaction>
</comment>
<keyword evidence="4 7" id="KW-0067">ATP-binding</keyword>
<dbReference type="InterPro" id="IPR004412">
    <property type="entry name" value="GatA"/>
</dbReference>
<dbReference type="PANTHER" id="PTHR11895">
    <property type="entry name" value="TRANSAMIDASE"/>
    <property type="match status" value="1"/>
</dbReference>
<comment type="subcellular location">
    <subcellularLocation>
        <location evidence="7">Mitochondrion</location>
    </subcellularLocation>
</comment>
<dbReference type="NCBIfam" id="TIGR00132">
    <property type="entry name" value="gatA"/>
    <property type="match status" value="1"/>
</dbReference>
<evidence type="ECO:0000256" key="2">
    <source>
        <dbReference type="ARBA" id="ARBA00022598"/>
    </source>
</evidence>
<keyword evidence="10" id="KW-1185">Reference proteome</keyword>
<keyword evidence="9" id="KW-0808">Transferase</keyword>
<comment type="function">
    <text evidence="7">Allows the formation of correctly charged Gln-tRNA(Gln) through the transamidation of misacylated Glu-tRNA(Gln) in the mitochondria. The reaction takes place in the presence of glutamine and ATP through an activated gamma-phospho-Glu-tRNA(Gln).</text>
</comment>
<dbReference type="GO" id="GO:0050567">
    <property type="term" value="F:glutaminyl-tRNA synthase (glutamine-hydrolyzing) activity"/>
    <property type="evidence" value="ECO:0007669"/>
    <property type="project" value="UniProtKB-UniRule"/>
</dbReference>
<protein>
    <recommendedName>
        <fullName evidence="7">Glutamyl-tRNA(Gln) amidotransferase subunit A, mitochondrial</fullName>
        <shortName evidence="7">Glu-AdT subunit A</shortName>
        <ecNumber evidence="7">6.3.5.7</ecNumber>
    </recommendedName>
</protein>
<evidence type="ECO:0000313" key="9">
    <source>
        <dbReference type="EMBL" id="CCX05729.1"/>
    </source>
</evidence>
<dbReference type="HAMAP" id="MF_00120">
    <property type="entry name" value="GatA"/>
    <property type="match status" value="1"/>
</dbReference>
<comment type="subunit">
    <text evidence="7">Subunit of the heterotrimeric GatCAB amidotransferase (AdT) complex, composed of A, B and C subunits.</text>
</comment>
<feature type="active site" description="Acyl-ester intermediate" evidence="7">
    <location>
        <position position="185"/>
    </location>
</feature>
<dbReference type="GO" id="GO:0016740">
    <property type="term" value="F:transferase activity"/>
    <property type="evidence" value="ECO:0007669"/>
    <property type="project" value="UniProtKB-KW"/>
</dbReference>
<evidence type="ECO:0000256" key="1">
    <source>
        <dbReference type="ARBA" id="ARBA00008069"/>
    </source>
</evidence>
<accession>U4L0Y9</accession>